<accession>A0ABW1MGT9</accession>
<evidence type="ECO:0000313" key="1">
    <source>
        <dbReference type="EMBL" id="MFC6062537.1"/>
    </source>
</evidence>
<protein>
    <submittedName>
        <fullName evidence="1">Uncharacterized protein</fullName>
    </submittedName>
</protein>
<evidence type="ECO:0000313" key="2">
    <source>
        <dbReference type="Proteomes" id="UP001596139"/>
    </source>
</evidence>
<proteinExistence type="predicted"/>
<dbReference type="Proteomes" id="UP001596139">
    <property type="component" value="Unassembled WGS sequence"/>
</dbReference>
<sequence length="234" mass="25191">MSEPLEGSSTAAAGTSTAAAREVLGLNILVPSSWYEFDIHPAMVDKSIRDVVAARIEQRPELAEHRSALKKMLRRAAAEARDANVVYAGSMLEIIDDEPMTANLTVSVSQAEDKQTGKVAKTGLDTLLATFNPIPRGPRPTDVWRRVSVVELPDAGPAARSEGIEEIEVPNDGRSYRAVMMQTLVPYPGNNPKVAVISASTPQLALVEPMLELFGAITDTFSFVYAEPDGETPS</sequence>
<name>A0ABW1MGT9_9ACTN</name>
<organism evidence="1 2">
    <name type="scientific">Streptomyces ochraceiscleroticus</name>
    <dbReference type="NCBI Taxonomy" id="47761"/>
    <lineage>
        <taxon>Bacteria</taxon>
        <taxon>Bacillati</taxon>
        <taxon>Actinomycetota</taxon>
        <taxon>Actinomycetes</taxon>
        <taxon>Kitasatosporales</taxon>
        <taxon>Streptomycetaceae</taxon>
        <taxon>Streptomyces</taxon>
    </lineage>
</organism>
<comment type="caution">
    <text evidence="1">The sequence shown here is derived from an EMBL/GenBank/DDBJ whole genome shotgun (WGS) entry which is preliminary data.</text>
</comment>
<reference evidence="2" key="1">
    <citation type="journal article" date="2019" name="Int. J. Syst. Evol. Microbiol.">
        <title>The Global Catalogue of Microorganisms (GCM) 10K type strain sequencing project: providing services to taxonomists for standard genome sequencing and annotation.</title>
        <authorList>
            <consortium name="The Broad Institute Genomics Platform"/>
            <consortium name="The Broad Institute Genome Sequencing Center for Infectious Disease"/>
            <person name="Wu L."/>
            <person name="Ma J."/>
        </authorList>
    </citation>
    <scope>NUCLEOTIDE SEQUENCE [LARGE SCALE GENOMIC DNA]</scope>
    <source>
        <strain evidence="2">CGMCC 1.15180</strain>
    </source>
</reference>
<keyword evidence="2" id="KW-1185">Reference proteome</keyword>
<gene>
    <name evidence="1" type="ORF">ACFP4F_08245</name>
</gene>
<dbReference type="EMBL" id="JBHSPX010000003">
    <property type="protein sequence ID" value="MFC6062537.1"/>
    <property type="molecule type" value="Genomic_DNA"/>
</dbReference>
<dbReference type="RefSeq" id="WP_157848949.1">
    <property type="nucleotide sequence ID" value="NZ_JBHSPX010000003.1"/>
</dbReference>